<keyword evidence="3" id="KW-1185">Reference proteome</keyword>
<dbReference type="EMBL" id="JAUJLE010000170">
    <property type="protein sequence ID" value="KAK0972364.1"/>
    <property type="molecule type" value="Genomic_DNA"/>
</dbReference>
<evidence type="ECO:0000313" key="3">
    <source>
        <dbReference type="Proteomes" id="UP001175353"/>
    </source>
</evidence>
<feature type="region of interest" description="Disordered" evidence="1">
    <location>
        <begin position="64"/>
        <end position="86"/>
    </location>
</feature>
<sequence length="182" mass="20237">MEPKKVPPKRSTRREIAALTEPGILAYITQERIIDGKPVRRNYYDVSSVTDPPREGQRMAQLYQPEQYKTEPAELPPMPYEENRSARYQPVEEVVEATPVANREIDISWFGMTPVGRVRRPGTSHPSGCRCARGKDGLPLGVAKPSHPPELPISCGTCGPKINCVDPVRHELGRVDGGLKDV</sequence>
<dbReference type="Proteomes" id="UP001175353">
    <property type="component" value="Unassembled WGS sequence"/>
</dbReference>
<gene>
    <name evidence="2" type="ORF">LTR91_015220</name>
</gene>
<accession>A0AAN6QMG7</accession>
<evidence type="ECO:0000313" key="2">
    <source>
        <dbReference type="EMBL" id="KAK0972364.1"/>
    </source>
</evidence>
<proteinExistence type="predicted"/>
<evidence type="ECO:0000256" key="1">
    <source>
        <dbReference type="SAM" id="MobiDB-lite"/>
    </source>
</evidence>
<comment type="caution">
    <text evidence="2">The sequence shown here is derived from an EMBL/GenBank/DDBJ whole genome shotgun (WGS) entry which is preliminary data.</text>
</comment>
<organism evidence="2 3">
    <name type="scientific">Friedmanniomyces endolithicus</name>
    <dbReference type="NCBI Taxonomy" id="329885"/>
    <lineage>
        <taxon>Eukaryota</taxon>
        <taxon>Fungi</taxon>
        <taxon>Dikarya</taxon>
        <taxon>Ascomycota</taxon>
        <taxon>Pezizomycotina</taxon>
        <taxon>Dothideomycetes</taxon>
        <taxon>Dothideomycetidae</taxon>
        <taxon>Mycosphaerellales</taxon>
        <taxon>Teratosphaeriaceae</taxon>
        <taxon>Friedmanniomyces</taxon>
    </lineage>
</organism>
<reference evidence="2" key="1">
    <citation type="submission" date="2023-06" db="EMBL/GenBank/DDBJ databases">
        <title>Black Yeasts Isolated from many extreme environments.</title>
        <authorList>
            <person name="Coleine C."/>
            <person name="Stajich J.E."/>
            <person name="Selbmann L."/>
        </authorList>
    </citation>
    <scope>NUCLEOTIDE SEQUENCE</scope>
    <source>
        <strain evidence="2">CCFEE 5200</strain>
    </source>
</reference>
<protein>
    <submittedName>
        <fullName evidence="2">Uncharacterized protein</fullName>
    </submittedName>
</protein>
<dbReference type="AlphaFoldDB" id="A0AAN6QMG7"/>
<name>A0AAN6QMG7_9PEZI</name>